<dbReference type="Gene3D" id="3.40.50.360">
    <property type="match status" value="1"/>
</dbReference>
<evidence type="ECO:0000259" key="2">
    <source>
        <dbReference type="PROSITE" id="PS50902"/>
    </source>
</evidence>
<organism evidence="3 4">
    <name type="scientific">Phocaeicola acetigenes</name>
    <dbReference type="NCBI Taxonomy" id="3016083"/>
    <lineage>
        <taxon>Bacteria</taxon>
        <taxon>Pseudomonadati</taxon>
        <taxon>Bacteroidota</taxon>
        <taxon>Bacteroidia</taxon>
        <taxon>Bacteroidales</taxon>
        <taxon>Bacteroidaceae</taxon>
        <taxon>Phocaeicola</taxon>
    </lineage>
</organism>
<dbReference type="InterPro" id="IPR029039">
    <property type="entry name" value="Flavoprotein-like_sf"/>
</dbReference>
<reference evidence="3" key="1">
    <citation type="submission" date="2022-12" db="EMBL/GenBank/DDBJ databases">
        <title>Phocaeicola acetigenes sp. nov., isolated feces from a healthy human.</title>
        <authorList>
            <person name="Do H."/>
            <person name="Ha Y.B."/>
            <person name="Kim J.-S."/>
            <person name="Suh M.K."/>
            <person name="Kim H.S."/>
            <person name="Lee J.-S."/>
        </authorList>
    </citation>
    <scope>NUCLEOTIDE SEQUENCE</scope>
    <source>
        <strain evidence="3">KGMB11183</strain>
    </source>
</reference>
<name>A0ABT4PDT8_9BACT</name>
<keyword evidence="4" id="KW-1185">Reference proteome</keyword>
<evidence type="ECO:0000313" key="4">
    <source>
        <dbReference type="Proteomes" id="UP001141933"/>
    </source>
</evidence>
<dbReference type="InterPro" id="IPR001226">
    <property type="entry name" value="Flavodoxin_CS"/>
</dbReference>
<proteinExistence type="predicted"/>
<accession>A0ABT4PDT8</accession>
<gene>
    <name evidence="3" type="ORF">O6P32_00645</name>
</gene>
<dbReference type="EMBL" id="JAPZVM010000001">
    <property type="protein sequence ID" value="MCZ8371221.1"/>
    <property type="molecule type" value="Genomic_DNA"/>
</dbReference>
<sequence length="154" mass="17614">MSTQSIHTKGKRAVVLYYSHKGKTAGYAREIAMYLWSKGLNVSLSAITDYDSERLNETDYLISGCWTCGWFVVGQHPHERWKTFSRKIAGRVPAEHTLLFTTYKIRTGSLFRKMKKVLGIQSKQKVPYLKSKTGFLTDADKKRLDGFINISSIQ</sequence>
<dbReference type="InterPro" id="IPR008254">
    <property type="entry name" value="Flavodoxin/NO_synth"/>
</dbReference>
<feature type="domain" description="Flavodoxin-like" evidence="2">
    <location>
        <begin position="13"/>
        <end position="154"/>
    </location>
</feature>
<dbReference type="Proteomes" id="UP001141933">
    <property type="component" value="Unassembled WGS sequence"/>
</dbReference>
<dbReference type="RefSeq" id="WP_269876296.1">
    <property type="nucleotide sequence ID" value="NZ_JAPZVM010000001.1"/>
</dbReference>
<comment type="caution">
    <text evidence="3">The sequence shown here is derived from an EMBL/GenBank/DDBJ whole genome shotgun (WGS) entry which is preliminary data.</text>
</comment>
<evidence type="ECO:0000313" key="3">
    <source>
        <dbReference type="EMBL" id="MCZ8371221.1"/>
    </source>
</evidence>
<dbReference type="PROSITE" id="PS50902">
    <property type="entry name" value="FLAVODOXIN_LIKE"/>
    <property type="match status" value="1"/>
</dbReference>
<dbReference type="PROSITE" id="PS00201">
    <property type="entry name" value="FLAVODOXIN"/>
    <property type="match status" value="1"/>
</dbReference>
<evidence type="ECO:0000256" key="1">
    <source>
        <dbReference type="ARBA" id="ARBA00001917"/>
    </source>
</evidence>
<comment type="cofactor">
    <cofactor evidence="1">
        <name>FMN</name>
        <dbReference type="ChEBI" id="CHEBI:58210"/>
    </cofactor>
</comment>
<protein>
    <submittedName>
        <fullName evidence="3">Flavodoxin domain-containing protein</fullName>
    </submittedName>
</protein>
<dbReference type="SUPFAM" id="SSF52218">
    <property type="entry name" value="Flavoproteins"/>
    <property type="match status" value="1"/>
</dbReference>